<keyword evidence="1" id="KW-0472">Membrane</keyword>
<dbReference type="Proteomes" id="UP000835052">
    <property type="component" value="Unassembled WGS sequence"/>
</dbReference>
<gene>
    <name evidence="2" type="ORF">CAUJ_LOCUS4007</name>
</gene>
<feature type="transmembrane region" description="Helical" evidence="1">
    <location>
        <begin position="43"/>
        <end position="68"/>
    </location>
</feature>
<keyword evidence="3" id="KW-1185">Reference proteome</keyword>
<sequence>MSRLDPYSAPMREEQKAILNGLLGIIYDNYDTTRRVQHTVDSIYRVVVFLLVVVLGLVGALVVFLCIAHCRRVRNERQSPLHQHNRKPSPIEI</sequence>
<accession>A0A8S1H061</accession>
<organism evidence="2 3">
    <name type="scientific">Caenorhabditis auriculariae</name>
    <dbReference type="NCBI Taxonomy" id="2777116"/>
    <lineage>
        <taxon>Eukaryota</taxon>
        <taxon>Metazoa</taxon>
        <taxon>Ecdysozoa</taxon>
        <taxon>Nematoda</taxon>
        <taxon>Chromadorea</taxon>
        <taxon>Rhabditida</taxon>
        <taxon>Rhabditina</taxon>
        <taxon>Rhabditomorpha</taxon>
        <taxon>Rhabditoidea</taxon>
        <taxon>Rhabditidae</taxon>
        <taxon>Peloderinae</taxon>
        <taxon>Caenorhabditis</taxon>
    </lineage>
</organism>
<keyword evidence="1" id="KW-1133">Transmembrane helix</keyword>
<comment type="caution">
    <text evidence="2">The sequence shown here is derived from an EMBL/GenBank/DDBJ whole genome shotgun (WGS) entry which is preliminary data.</text>
</comment>
<protein>
    <submittedName>
        <fullName evidence="2">Uncharacterized protein</fullName>
    </submittedName>
</protein>
<proteinExistence type="predicted"/>
<dbReference type="OrthoDB" id="5848843at2759"/>
<dbReference type="AlphaFoldDB" id="A0A8S1H061"/>
<evidence type="ECO:0000313" key="3">
    <source>
        <dbReference type="Proteomes" id="UP000835052"/>
    </source>
</evidence>
<evidence type="ECO:0000256" key="1">
    <source>
        <dbReference type="SAM" id="Phobius"/>
    </source>
</evidence>
<dbReference type="EMBL" id="CAJGYM010000007">
    <property type="protein sequence ID" value="CAD6188088.1"/>
    <property type="molecule type" value="Genomic_DNA"/>
</dbReference>
<name>A0A8S1H061_9PELO</name>
<reference evidence="2" key="1">
    <citation type="submission" date="2020-10" db="EMBL/GenBank/DDBJ databases">
        <authorList>
            <person name="Kikuchi T."/>
        </authorList>
    </citation>
    <scope>NUCLEOTIDE SEQUENCE</scope>
    <source>
        <strain evidence="2">NKZ352</strain>
    </source>
</reference>
<evidence type="ECO:0000313" key="2">
    <source>
        <dbReference type="EMBL" id="CAD6188088.1"/>
    </source>
</evidence>
<keyword evidence="1" id="KW-0812">Transmembrane</keyword>